<reference evidence="3" key="1">
    <citation type="journal article" date="2012" name="Nature">
        <title>The tomato genome sequence provides insights into fleshy fruit evolution.</title>
        <authorList>
            <consortium name="Tomato Genome Consortium"/>
        </authorList>
    </citation>
    <scope>NUCLEOTIDE SEQUENCE [LARGE SCALE GENOMIC DNA]</scope>
    <source>
        <strain evidence="3">cv. Heinz 1706</strain>
    </source>
</reference>
<dbReference type="PaxDb" id="4081-Solyc01g060420.2.1"/>
<keyword evidence="4" id="KW-1185">Reference proteome</keyword>
<dbReference type="PANTHER" id="PTHR46353:SF22">
    <property type="entry name" value="ZINC FINGER PROTEIN 6-LIKE"/>
    <property type="match status" value="1"/>
</dbReference>
<keyword evidence="1" id="KW-0862">Zinc</keyword>
<proteinExistence type="predicted"/>
<dbReference type="GO" id="GO:0010026">
    <property type="term" value="P:trichome differentiation"/>
    <property type="evidence" value="ECO:0000318"/>
    <property type="project" value="GO_Central"/>
</dbReference>
<dbReference type="GO" id="GO:0000976">
    <property type="term" value="F:transcription cis-regulatory region binding"/>
    <property type="evidence" value="ECO:0000318"/>
    <property type="project" value="GO_Central"/>
</dbReference>
<evidence type="ECO:0000313" key="3">
    <source>
        <dbReference type="EnsemblPlants" id="Solyc01g060420.2.1.1"/>
    </source>
</evidence>
<dbReference type="GO" id="GO:0010090">
    <property type="term" value="P:trichome morphogenesis"/>
    <property type="evidence" value="ECO:0007669"/>
    <property type="project" value="InterPro"/>
</dbReference>
<name>A0A3Q7EFB5_SOLLC</name>
<evidence type="ECO:0000259" key="2">
    <source>
        <dbReference type="PROSITE" id="PS50157"/>
    </source>
</evidence>
<accession>A0A3Q7EFB5</accession>
<keyword evidence="1" id="KW-0863">Zinc-finger</keyword>
<dbReference type="Gene3D" id="3.30.160.60">
    <property type="entry name" value="Classic Zinc Finger"/>
    <property type="match status" value="1"/>
</dbReference>
<evidence type="ECO:0000256" key="1">
    <source>
        <dbReference type="PROSITE-ProRule" id="PRU00042"/>
    </source>
</evidence>
<dbReference type="OMA" id="FCHREFA"/>
<dbReference type="STRING" id="4081.A0A3Q7EFB5"/>
<dbReference type="SUPFAM" id="SSF57667">
    <property type="entry name" value="beta-beta-alpha zinc fingers"/>
    <property type="match status" value="1"/>
</dbReference>
<dbReference type="InterPro" id="IPR036236">
    <property type="entry name" value="Znf_C2H2_sf"/>
</dbReference>
<dbReference type="PANTHER" id="PTHR46353">
    <property type="entry name" value="ZINC FINGER PROTEIN 5"/>
    <property type="match status" value="1"/>
</dbReference>
<dbReference type="InterPro" id="IPR013087">
    <property type="entry name" value="Znf_C2H2_type"/>
</dbReference>
<sequence length="185" mass="21472">MRIYVSIFSINTRPLHYDFIIFRSISFVTKNMGESSVQTNFSSSSPRQVKLFGFQVTECDQTTPPPLVPSEDKRFECQFCHREFANSQALGGHQNAHKKERQRTRRAKFIGYQQRFRPVVPLINAHAVRTGALINNNVRYYRSQILSGVPLRYQIHLRQQQHMMAVQNQDVDGTEVDLHLRLAPP</sequence>
<dbReference type="Proteomes" id="UP000004994">
    <property type="component" value="Chromosome 1"/>
</dbReference>
<feature type="domain" description="C2H2-type" evidence="2">
    <location>
        <begin position="75"/>
        <end position="102"/>
    </location>
</feature>
<dbReference type="EnsemblPlants" id="Solyc01g060420.2.1">
    <property type="protein sequence ID" value="Solyc01g060420.2.1.1"/>
    <property type="gene ID" value="Solyc01g060420.2"/>
</dbReference>
<organism evidence="3">
    <name type="scientific">Solanum lycopersicum</name>
    <name type="common">Tomato</name>
    <name type="synonym">Lycopersicon esculentum</name>
    <dbReference type="NCBI Taxonomy" id="4081"/>
    <lineage>
        <taxon>Eukaryota</taxon>
        <taxon>Viridiplantae</taxon>
        <taxon>Streptophyta</taxon>
        <taxon>Embryophyta</taxon>
        <taxon>Tracheophyta</taxon>
        <taxon>Spermatophyta</taxon>
        <taxon>Magnoliopsida</taxon>
        <taxon>eudicotyledons</taxon>
        <taxon>Gunneridae</taxon>
        <taxon>Pentapetalae</taxon>
        <taxon>asterids</taxon>
        <taxon>lamiids</taxon>
        <taxon>Solanales</taxon>
        <taxon>Solanaceae</taxon>
        <taxon>Solanoideae</taxon>
        <taxon>Solaneae</taxon>
        <taxon>Solanum</taxon>
        <taxon>Solanum subgen. Lycopersicon</taxon>
    </lineage>
</organism>
<keyword evidence="1" id="KW-0479">Metal-binding</keyword>
<dbReference type="GO" id="GO:0009740">
    <property type="term" value="P:gibberellic acid mediated signaling pathway"/>
    <property type="evidence" value="ECO:0000318"/>
    <property type="project" value="GO_Central"/>
</dbReference>
<dbReference type="GO" id="GO:0005634">
    <property type="term" value="C:nucleus"/>
    <property type="evidence" value="ECO:0000318"/>
    <property type="project" value="GO_Central"/>
</dbReference>
<reference evidence="3" key="2">
    <citation type="submission" date="2019-01" db="UniProtKB">
        <authorList>
            <consortium name="EnsemblPlants"/>
        </authorList>
    </citation>
    <scope>IDENTIFICATION</scope>
    <source>
        <strain evidence="3">cv. Heinz 1706</strain>
    </source>
</reference>
<protein>
    <recommendedName>
        <fullName evidence="2">C2H2-type domain-containing protein</fullName>
    </recommendedName>
</protein>
<dbReference type="GO" id="GO:0003700">
    <property type="term" value="F:DNA-binding transcription factor activity"/>
    <property type="evidence" value="ECO:0000318"/>
    <property type="project" value="GO_Central"/>
</dbReference>
<dbReference type="GO" id="GO:0009736">
    <property type="term" value="P:cytokinin-activated signaling pathway"/>
    <property type="evidence" value="ECO:0000318"/>
    <property type="project" value="GO_Central"/>
</dbReference>
<dbReference type="InterPro" id="IPR044299">
    <property type="entry name" value="GIS3/ZFP5/ZFP6"/>
</dbReference>
<dbReference type="InParanoid" id="A0A3Q7EFB5"/>
<dbReference type="AlphaFoldDB" id="A0A3Q7EFB5"/>
<dbReference type="Gramene" id="Solyc01g060420.2.1">
    <property type="protein sequence ID" value="Solyc01g060420.2.1.1"/>
    <property type="gene ID" value="Solyc01g060420.2"/>
</dbReference>
<evidence type="ECO:0000313" key="4">
    <source>
        <dbReference type="Proteomes" id="UP000004994"/>
    </source>
</evidence>
<dbReference type="GO" id="GO:0008270">
    <property type="term" value="F:zinc ion binding"/>
    <property type="evidence" value="ECO:0007669"/>
    <property type="project" value="UniProtKB-KW"/>
</dbReference>
<dbReference type="PROSITE" id="PS50157">
    <property type="entry name" value="ZINC_FINGER_C2H2_2"/>
    <property type="match status" value="1"/>
</dbReference>
<dbReference type="PROSITE" id="PS00028">
    <property type="entry name" value="ZINC_FINGER_C2H2_1"/>
    <property type="match status" value="1"/>
</dbReference>